<dbReference type="Proteomes" id="UP000182344">
    <property type="component" value="Unassembled WGS sequence"/>
</dbReference>
<organism evidence="3 4">
    <name type="scientific">Candidatus Shapirobacteria bacterium CG2_30_35_20</name>
    <dbReference type="NCBI Taxonomy" id="1805376"/>
    <lineage>
        <taxon>Bacteria</taxon>
        <taxon>Candidatus Shapironibacteriota</taxon>
    </lineage>
</organism>
<dbReference type="InterPro" id="IPR036938">
    <property type="entry name" value="PAP2/HPO_sf"/>
</dbReference>
<sequence>MLFWQPPFDLLKIINKFRYSTALMIFLNYFIWIFFIFISFLLVFKDINIFWQLLIATILGELIEKYGKSHALWKRPFFNHHSHVPAGLVESWYETGSFPSGHTIKATYFFLFTLQYAVISPTIFLAVVIPLLTFRILVGFHYPVDMFGGAFIGFLLWFLVKIITTYVPFGF</sequence>
<accession>A0A1J5I646</accession>
<gene>
    <name evidence="3" type="ORF">AUK05_02990</name>
</gene>
<feature type="transmembrane region" description="Helical" evidence="1">
    <location>
        <begin position="108"/>
        <end position="134"/>
    </location>
</feature>
<dbReference type="Pfam" id="PF01569">
    <property type="entry name" value="PAP2"/>
    <property type="match status" value="1"/>
</dbReference>
<keyword evidence="1" id="KW-0812">Transmembrane</keyword>
<keyword evidence="1" id="KW-1133">Transmembrane helix</keyword>
<dbReference type="SUPFAM" id="SSF48317">
    <property type="entry name" value="Acid phosphatase/Vanadium-dependent haloperoxidase"/>
    <property type="match status" value="1"/>
</dbReference>
<evidence type="ECO:0000259" key="2">
    <source>
        <dbReference type="Pfam" id="PF01569"/>
    </source>
</evidence>
<reference evidence="3 4" key="1">
    <citation type="journal article" date="2016" name="Environ. Microbiol.">
        <title>Genomic resolution of a cold subsurface aquifer community provides metabolic insights for novel microbes adapted to high CO concentrations.</title>
        <authorList>
            <person name="Probst A.J."/>
            <person name="Castelle C.J."/>
            <person name="Singh A."/>
            <person name="Brown C.T."/>
            <person name="Anantharaman K."/>
            <person name="Sharon I."/>
            <person name="Hug L.A."/>
            <person name="Burstein D."/>
            <person name="Emerson J.B."/>
            <person name="Thomas B.C."/>
            <person name="Banfield J.F."/>
        </authorList>
    </citation>
    <scope>NUCLEOTIDE SEQUENCE [LARGE SCALE GENOMIC DNA]</scope>
    <source>
        <strain evidence="3">CG2_30_35_20</strain>
    </source>
</reference>
<dbReference type="EMBL" id="MNZO01000045">
    <property type="protein sequence ID" value="OIP86672.1"/>
    <property type="molecule type" value="Genomic_DNA"/>
</dbReference>
<comment type="caution">
    <text evidence="3">The sequence shown here is derived from an EMBL/GenBank/DDBJ whole genome shotgun (WGS) entry which is preliminary data.</text>
</comment>
<dbReference type="STRING" id="1805376.AUK05_02990"/>
<dbReference type="InterPro" id="IPR000326">
    <property type="entry name" value="PAP2/HPO"/>
</dbReference>
<feature type="transmembrane region" description="Helical" evidence="1">
    <location>
        <begin position="146"/>
        <end position="169"/>
    </location>
</feature>
<dbReference type="AlphaFoldDB" id="A0A1J5I646"/>
<feature type="domain" description="Phosphatidic acid phosphatase type 2/haloperoxidase" evidence="2">
    <location>
        <begin position="51"/>
        <end position="164"/>
    </location>
</feature>
<proteinExistence type="predicted"/>
<evidence type="ECO:0000256" key="1">
    <source>
        <dbReference type="SAM" id="Phobius"/>
    </source>
</evidence>
<dbReference type="CDD" id="cd01610">
    <property type="entry name" value="PAP2_like"/>
    <property type="match status" value="1"/>
</dbReference>
<evidence type="ECO:0000313" key="4">
    <source>
        <dbReference type="Proteomes" id="UP000182344"/>
    </source>
</evidence>
<name>A0A1J5I646_9BACT</name>
<feature type="transmembrane region" description="Helical" evidence="1">
    <location>
        <begin position="21"/>
        <end position="43"/>
    </location>
</feature>
<evidence type="ECO:0000313" key="3">
    <source>
        <dbReference type="EMBL" id="OIP86672.1"/>
    </source>
</evidence>
<protein>
    <recommendedName>
        <fullName evidence="2">Phosphatidic acid phosphatase type 2/haloperoxidase domain-containing protein</fullName>
    </recommendedName>
</protein>
<keyword evidence="1" id="KW-0472">Membrane</keyword>
<dbReference type="Gene3D" id="1.20.144.10">
    <property type="entry name" value="Phosphatidic acid phosphatase type 2/haloperoxidase"/>
    <property type="match status" value="1"/>
</dbReference>